<name>A0A7V0T749_UNCW3</name>
<dbReference type="InterPro" id="IPR004323">
    <property type="entry name" value="Ion_tolerance_CutA"/>
</dbReference>
<comment type="similarity">
    <text evidence="1">Belongs to the CutA family.</text>
</comment>
<protein>
    <submittedName>
        <fullName evidence="2">Divalent-cation tolerance protein CutA</fullName>
    </submittedName>
</protein>
<dbReference type="EMBL" id="DSBX01000347">
    <property type="protein sequence ID" value="HDR00405.1"/>
    <property type="molecule type" value="Genomic_DNA"/>
</dbReference>
<dbReference type="InterPro" id="IPR011322">
    <property type="entry name" value="N-reg_PII-like_a/b"/>
</dbReference>
<dbReference type="GO" id="GO:0005507">
    <property type="term" value="F:copper ion binding"/>
    <property type="evidence" value="ECO:0007669"/>
    <property type="project" value="TreeGrafter"/>
</dbReference>
<dbReference type="PANTHER" id="PTHR23419">
    <property type="entry name" value="DIVALENT CATION TOLERANCE CUTA-RELATED"/>
    <property type="match status" value="1"/>
</dbReference>
<dbReference type="Gene3D" id="3.30.70.120">
    <property type="match status" value="1"/>
</dbReference>
<evidence type="ECO:0000313" key="2">
    <source>
        <dbReference type="EMBL" id="HDR00405.1"/>
    </source>
</evidence>
<dbReference type="PANTHER" id="PTHR23419:SF8">
    <property type="entry name" value="FI09726P"/>
    <property type="match status" value="1"/>
</dbReference>
<proteinExistence type="inferred from homology"/>
<dbReference type="GO" id="GO:0010038">
    <property type="term" value="P:response to metal ion"/>
    <property type="evidence" value="ECO:0007669"/>
    <property type="project" value="InterPro"/>
</dbReference>
<organism evidence="2">
    <name type="scientific">candidate division WOR-3 bacterium</name>
    <dbReference type="NCBI Taxonomy" id="2052148"/>
    <lineage>
        <taxon>Bacteria</taxon>
        <taxon>Bacteria division WOR-3</taxon>
    </lineage>
</organism>
<dbReference type="Proteomes" id="UP000885672">
    <property type="component" value="Unassembled WGS sequence"/>
</dbReference>
<dbReference type="Pfam" id="PF03091">
    <property type="entry name" value="CutA1"/>
    <property type="match status" value="1"/>
</dbReference>
<dbReference type="SUPFAM" id="SSF54913">
    <property type="entry name" value="GlnB-like"/>
    <property type="match status" value="1"/>
</dbReference>
<comment type="caution">
    <text evidence="2">The sequence shown here is derived from an EMBL/GenBank/DDBJ whole genome shotgun (WGS) entry which is preliminary data.</text>
</comment>
<gene>
    <name evidence="2" type="ORF">ENN51_09010</name>
</gene>
<sequence>MALLPGPVADGDVLQVFTTLPAAEDAERLARALVESGQAACVQVAGPINSTYRWQGRVEHTREWLCLVKTDRRHWPALEQAVLRLHPYDTPELIAVPVVAGNRRYLDWLASVMAGGGQEE</sequence>
<reference evidence="2" key="1">
    <citation type="journal article" date="2020" name="mSystems">
        <title>Genome- and Community-Level Interaction Insights into Carbon Utilization and Element Cycling Functions of Hydrothermarchaeota in Hydrothermal Sediment.</title>
        <authorList>
            <person name="Zhou Z."/>
            <person name="Liu Y."/>
            <person name="Xu W."/>
            <person name="Pan J."/>
            <person name="Luo Z.H."/>
            <person name="Li M."/>
        </authorList>
    </citation>
    <scope>NUCLEOTIDE SEQUENCE [LARGE SCALE GENOMIC DNA]</scope>
    <source>
        <strain evidence="2">SpSt-1182</strain>
    </source>
</reference>
<dbReference type="InterPro" id="IPR015867">
    <property type="entry name" value="N-reg_PII/ATP_PRibTrfase_C"/>
</dbReference>
<accession>A0A7V0T749</accession>
<dbReference type="AlphaFoldDB" id="A0A7V0T749"/>
<evidence type="ECO:0000256" key="1">
    <source>
        <dbReference type="ARBA" id="ARBA00010169"/>
    </source>
</evidence>